<dbReference type="GO" id="GO:0008168">
    <property type="term" value="F:methyltransferase activity"/>
    <property type="evidence" value="ECO:0007669"/>
    <property type="project" value="UniProtKB-KW"/>
</dbReference>
<comment type="caution">
    <text evidence="4">The sequence shown here is derived from an EMBL/GenBank/DDBJ whole genome shotgun (WGS) entry which is preliminary data.</text>
</comment>
<dbReference type="InterPro" id="IPR038375">
    <property type="entry name" value="NDUFAF7_sf"/>
</dbReference>
<reference evidence="4 5" key="1">
    <citation type="journal article" date="2019" name="Int. J. Syst. Evol. Microbiol.">
        <title>The Global Catalogue of Microorganisms (GCM) 10K type strain sequencing project: providing services to taxonomists for standard genome sequencing and annotation.</title>
        <authorList>
            <consortium name="The Broad Institute Genomics Platform"/>
            <consortium name="The Broad Institute Genome Sequencing Center for Infectious Disease"/>
            <person name="Wu L."/>
            <person name="Ma J."/>
        </authorList>
    </citation>
    <scope>NUCLEOTIDE SEQUENCE [LARGE SCALE GENOMIC DNA]</scope>
    <source>
        <strain evidence="4 5">JCM 10425</strain>
    </source>
</reference>
<protein>
    <submittedName>
        <fullName evidence="4">SAM-dependent methyltransferase</fullName>
    </submittedName>
</protein>
<dbReference type="SUPFAM" id="SSF53335">
    <property type="entry name" value="S-adenosyl-L-methionine-dependent methyltransferases"/>
    <property type="match status" value="1"/>
</dbReference>
<dbReference type="InterPro" id="IPR003788">
    <property type="entry name" value="NDUFAF7"/>
</dbReference>
<sequence length="350" mass="36314">MAVTWRAAADEALYGPGGFYRVNRPGAHFRTSVQAAPDLFADAIGELLARVDSALGQPDPIDLVDVGAGGGELFSALSVPGALGRRLRLTAVERGPRPAGVGYRWGPEIPPVDGLLVANEWLDNVPVDVATRDASGVDRVVLVSPSGEETPGPVVSGADAAWLERWWPLRAPGDRAEIGLTRDAAWAAAVGQVRRGLAVAVDYGHVAGARPVGGTLTGYRGGRQVPPVPDGSCDLTAHVAMDSLAPGAPLRRQRDVLRALGLSGGLPPRELASADPARYLHALSSASRAAELLAPDGLGAFYWLLQPLGEHGLSRDLDLGLGVPEAADLADREGGHEPAEAGAPDVTDRA</sequence>
<keyword evidence="1 4" id="KW-0489">Methyltransferase</keyword>
<gene>
    <name evidence="4" type="ORF">GCM10009539_56140</name>
</gene>
<dbReference type="GO" id="GO:0032259">
    <property type="term" value="P:methylation"/>
    <property type="evidence" value="ECO:0007669"/>
    <property type="project" value="UniProtKB-KW"/>
</dbReference>
<feature type="compositionally biased region" description="Basic and acidic residues" evidence="3">
    <location>
        <begin position="329"/>
        <end position="339"/>
    </location>
</feature>
<dbReference type="RefSeq" id="WP_344651924.1">
    <property type="nucleotide sequence ID" value="NZ_BAAAGX010000023.1"/>
</dbReference>
<evidence type="ECO:0000256" key="2">
    <source>
        <dbReference type="ARBA" id="ARBA00022679"/>
    </source>
</evidence>
<evidence type="ECO:0000313" key="5">
    <source>
        <dbReference type="Proteomes" id="UP001500967"/>
    </source>
</evidence>
<dbReference type="Gene3D" id="3.40.50.12710">
    <property type="match status" value="1"/>
</dbReference>
<feature type="region of interest" description="Disordered" evidence="3">
    <location>
        <begin position="328"/>
        <end position="350"/>
    </location>
</feature>
<dbReference type="Proteomes" id="UP001500967">
    <property type="component" value="Unassembled WGS sequence"/>
</dbReference>
<accession>A0ABN0UVR0</accession>
<evidence type="ECO:0000256" key="1">
    <source>
        <dbReference type="ARBA" id="ARBA00022603"/>
    </source>
</evidence>
<evidence type="ECO:0000256" key="3">
    <source>
        <dbReference type="SAM" id="MobiDB-lite"/>
    </source>
</evidence>
<dbReference type="InterPro" id="IPR029063">
    <property type="entry name" value="SAM-dependent_MTases_sf"/>
</dbReference>
<dbReference type="PANTHER" id="PTHR12049:SF7">
    <property type="entry name" value="PROTEIN ARGININE METHYLTRANSFERASE NDUFAF7, MITOCHONDRIAL"/>
    <property type="match status" value="1"/>
</dbReference>
<organism evidence="4 5">
    <name type="scientific">Cryptosporangium japonicum</name>
    <dbReference type="NCBI Taxonomy" id="80872"/>
    <lineage>
        <taxon>Bacteria</taxon>
        <taxon>Bacillati</taxon>
        <taxon>Actinomycetota</taxon>
        <taxon>Actinomycetes</taxon>
        <taxon>Cryptosporangiales</taxon>
        <taxon>Cryptosporangiaceae</taxon>
        <taxon>Cryptosporangium</taxon>
    </lineage>
</organism>
<proteinExistence type="predicted"/>
<dbReference type="EMBL" id="BAAAGX010000023">
    <property type="protein sequence ID" value="GAA0263009.1"/>
    <property type="molecule type" value="Genomic_DNA"/>
</dbReference>
<evidence type="ECO:0000313" key="4">
    <source>
        <dbReference type="EMBL" id="GAA0263009.1"/>
    </source>
</evidence>
<dbReference type="PANTHER" id="PTHR12049">
    <property type="entry name" value="PROTEIN ARGININE METHYLTRANSFERASE NDUFAF7, MITOCHONDRIAL"/>
    <property type="match status" value="1"/>
</dbReference>
<keyword evidence="2" id="KW-0808">Transferase</keyword>
<name>A0ABN0UVR0_9ACTN</name>
<keyword evidence="5" id="KW-1185">Reference proteome</keyword>
<dbReference type="Pfam" id="PF02636">
    <property type="entry name" value="Methyltransf_28"/>
    <property type="match status" value="1"/>
</dbReference>